<organism evidence="1 2">
    <name type="scientific">Suillus discolor</name>
    <dbReference type="NCBI Taxonomy" id="1912936"/>
    <lineage>
        <taxon>Eukaryota</taxon>
        <taxon>Fungi</taxon>
        <taxon>Dikarya</taxon>
        <taxon>Basidiomycota</taxon>
        <taxon>Agaricomycotina</taxon>
        <taxon>Agaricomycetes</taxon>
        <taxon>Agaricomycetidae</taxon>
        <taxon>Boletales</taxon>
        <taxon>Suillineae</taxon>
        <taxon>Suillaceae</taxon>
        <taxon>Suillus</taxon>
    </lineage>
</organism>
<proteinExistence type="predicted"/>
<dbReference type="EMBL" id="JABBWM010000386">
    <property type="protein sequence ID" value="KAG2081715.1"/>
    <property type="molecule type" value="Genomic_DNA"/>
</dbReference>
<evidence type="ECO:0000313" key="1">
    <source>
        <dbReference type="EMBL" id="KAG2081715.1"/>
    </source>
</evidence>
<name>A0A9P7ERH8_9AGAM</name>
<dbReference type="GeneID" id="64696950"/>
<accession>A0A9P7ERH8</accession>
<reference evidence="1" key="1">
    <citation type="journal article" date="2020" name="New Phytol.">
        <title>Comparative genomics reveals dynamic genome evolution in host specialist ectomycorrhizal fungi.</title>
        <authorList>
            <person name="Lofgren L.A."/>
            <person name="Nguyen N.H."/>
            <person name="Vilgalys R."/>
            <person name="Ruytinx J."/>
            <person name="Liao H.L."/>
            <person name="Branco S."/>
            <person name="Kuo A."/>
            <person name="LaButti K."/>
            <person name="Lipzen A."/>
            <person name="Andreopoulos W."/>
            <person name="Pangilinan J."/>
            <person name="Riley R."/>
            <person name="Hundley H."/>
            <person name="Na H."/>
            <person name="Barry K."/>
            <person name="Grigoriev I.V."/>
            <person name="Stajich J.E."/>
            <person name="Kennedy P.G."/>
        </authorList>
    </citation>
    <scope>NUCLEOTIDE SEQUENCE</scope>
    <source>
        <strain evidence="1">FC423</strain>
    </source>
</reference>
<gene>
    <name evidence="1" type="ORF">F5147DRAFT_660711</name>
</gene>
<sequence>MVMMLLSDGYKFFTFEMRKRCYSEETWIVGAIIGHRVAVKGPNYEARQSCSLGKVAGMVGAVQDLAVEYRKVQYKTKAEIAYFRDENVGQERGLGKKNLEVTSTSQQYKLLRVNDDIVPCTENIVRRPPTTAELNGLYCRGYPPQSMRVSEYDASYWDEFKYKETYETEYWRSMSRVQVGRRITDRPYLFIKSVVVLQVPFRSVWPPHKQHHIVDIDTYQCSLECYMHALANLPANKSSSLRGLVTLAFTASNVSHWNDGQGSDLIFVVSTHPYVSLAELMDALTFVSDVMLPDNNANPKEIGVVLEQLLPSFKAKPIKYVVKCRICRFTVIIVLPGDSSQCPSRKRHACASYLPWALAAFVMRDISKPAKARRGTLSCSYAIVDLNVILLDAWALGYQSGAAVDLCDGEHCNVAKPKLMKRAEAMTSEIGHESAEEDFKKMSKCKALEEVPSGSSPPTPKRRSLSHLPVIANLIIPTLGTADSTIQSPHWPFPNELVLNILEKLPAQHLQSIAQVSCFSWELVAPLYFRSVGLQINDKSLLVSTQACLTLLLYRRTTFFHTPKYLRCNLLDADDRHLKALLGFLESFESTQVFFVSIVKDGEMLGDFVPLFQSIQDSSCRSLQFSDWEKTDTPLIPLHSLHVLAGPLWYLMSLLHKVCAPLHIQTLELHLDEESLASAPNYLSAILDITQQFIAIDCLGLSFYHGSLISGSFDVPLDEYQTISLCCSPWLGVFDHVEEVYLKPGNITSSERQELEDAFYRPEHLYHLDIGSYF</sequence>
<dbReference type="OrthoDB" id="2637587at2759"/>
<dbReference type="Proteomes" id="UP000823399">
    <property type="component" value="Unassembled WGS sequence"/>
</dbReference>
<keyword evidence="2" id="KW-1185">Reference proteome</keyword>
<dbReference type="RefSeq" id="XP_041284229.1">
    <property type="nucleotide sequence ID" value="XM_041434691.1"/>
</dbReference>
<evidence type="ECO:0000313" key="2">
    <source>
        <dbReference type="Proteomes" id="UP000823399"/>
    </source>
</evidence>
<comment type="caution">
    <text evidence="1">The sequence shown here is derived from an EMBL/GenBank/DDBJ whole genome shotgun (WGS) entry which is preliminary data.</text>
</comment>
<protein>
    <submittedName>
        <fullName evidence="1">Uncharacterized protein</fullName>
    </submittedName>
</protein>
<dbReference type="AlphaFoldDB" id="A0A9P7ERH8"/>